<organism evidence="1">
    <name type="scientific">Arundo donax</name>
    <name type="common">Giant reed</name>
    <name type="synonym">Donax arundinaceus</name>
    <dbReference type="NCBI Taxonomy" id="35708"/>
    <lineage>
        <taxon>Eukaryota</taxon>
        <taxon>Viridiplantae</taxon>
        <taxon>Streptophyta</taxon>
        <taxon>Embryophyta</taxon>
        <taxon>Tracheophyta</taxon>
        <taxon>Spermatophyta</taxon>
        <taxon>Magnoliopsida</taxon>
        <taxon>Liliopsida</taxon>
        <taxon>Poales</taxon>
        <taxon>Poaceae</taxon>
        <taxon>PACMAD clade</taxon>
        <taxon>Arundinoideae</taxon>
        <taxon>Arundineae</taxon>
        <taxon>Arundo</taxon>
    </lineage>
</organism>
<reference evidence="1" key="2">
    <citation type="journal article" date="2015" name="Data Brief">
        <title>Shoot transcriptome of the giant reed, Arundo donax.</title>
        <authorList>
            <person name="Barrero R.A."/>
            <person name="Guerrero F.D."/>
            <person name="Moolhuijzen P."/>
            <person name="Goolsby J.A."/>
            <person name="Tidwell J."/>
            <person name="Bellgard S.E."/>
            <person name="Bellgard M.I."/>
        </authorList>
    </citation>
    <scope>NUCLEOTIDE SEQUENCE</scope>
    <source>
        <tissue evidence="1">Shoot tissue taken approximately 20 cm above the soil surface</tissue>
    </source>
</reference>
<evidence type="ECO:0008006" key="2">
    <source>
        <dbReference type="Google" id="ProtNLM"/>
    </source>
</evidence>
<proteinExistence type="predicted"/>
<protein>
    <recommendedName>
        <fullName evidence="2">FBD domain-containing protein</fullName>
    </recommendedName>
</protein>
<evidence type="ECO:0000313" key="1">
    <source>
        <dbReference type="EMBL" id="JAD45022.1"/>
    </source>
</evidence>
<sequence length="83" mass="9331">MMKVMNFDWHRVKVQLVTFLLRNASSLQKLLLVSPNVYPHNVTGIQEADLLLVQEALANGKIILRESDAAATGPFHSEVFLEI</sequence>
<reference evidence="1" key="1">
    <citation type="submission" date="2014-09" db="EMBL/GenBank/DDBJ databases">
        <authorList>
            <person name="Magalhaes I.L.F."/>
            <person name="Oliveira U."/>
            <person name="Santos F.R."/>
            <person name="Vidigal T.H.D.A."/>
            <person name="Brescovit A.D."/>
            <person name="Santos A.J."/>
        </authorList>
    </citation>
    <scope>NUCLEOTIDE SEQUENCE</scope>
    <source>
        <tissue evidence="1">Shoot tissue taken approximately 20 cm above the soil surface</tissue>
    </source>
</reference>
<name>A0A0A9AD65_ARUDO</name>
<dbReference type="EMBL" id="GBRH01252873">
    <property type="protein sequence ID" value="JAD45022.1"/>
    <property type="molecule type" value="Transcribed_RNA"/>
</dbReference>
<dbReference type="AlphaFoldDB" id="A0A0A9AD65"/>
<accession>A0A0A9AD65</accession>